<name>A0A813U2H3_ADIRI</name>
<organism evidence="2 3">
    <name type="scientific">Adineta ricciae</name>
    <name type="common">Rotifer</name>
    <dbReference type="NCBI Taxonomy" id="249248"/>
    <lineage>
        <taxon>Eukaryota</taxon>
        <taxon>Metazoa</taxon>
        <taxon>Spiralia</taxon>
        <taxon>Gnathifera</taxon>
        <taxon>Rotifera</taxon>
        <taxon>Eurotatoria</taxon>
        <taxon>Bdelloidea</taxon>
        <taxon>Adinetida</taxon>
        <taxon>Adinetidae</taxon>
        <taxon>Adineta</taxon>
    </lineage>
</organism>
<sequence length="227" mass="25771">MLYFIQFKNRIGKNATTRRYLDVQNKRSSMIDSSIITTMLLFASLQTIVYIELDVDEHSVYHSLDWQSILSDNRQPMSNHNCYSHRSSLVNTDRPESATAPFRISPPVVFFHDGITTSEIDLRIMDAQRRARAIATAPRRNRYDDKDDDDDAHSSNKTLFGFSKTPAVPILHQPLASQAQSLPQTQSGMNLIPSPRAIPPAREDSDELDYLFSITSRRNRCSSGPLP</sequence>
<protein>
    <submittedName>
        <fullName evidence="2">Uncharacterized protein</fullName>
    </submittedName>
</protein>
<gene>
    <name evidence="2" type="ORF">EDS130_LOCUS5669</name>
</gene>
<dbReference type="OrthoDB" id="10022752at2759"/>
<comment type="caution">
    <text evidence="2">The sequence shown here is derived from an EMBL/GenBank/DDBJ whole genome shotgun (WGS) entry which is preliminary data.</text>
</comment>
<feature type="compositionally biased region" description="Polar residues" evidence="1">
    <location>
        <begin position="180"/>
        <end position="189"/>
    </location>
</feature>
<reference evidence="2" key="1">
    <citation type="submission" date="2021-02" db="EMBL/GenBank/DDBJ databases">
        <authorList>
            <person name="Nowell W R."/>
        </authorList>
    </citation>
    <scope>NUCLEOTIDE SEQUENCE</scope>
</reference>
<dbReference type="EMBL" id="CAJNOJ010000016">
    <property type="protein sequence ID" value="CAF0817449.1"/>
    <property type="molecule type" value="Genomic_DNA"/>
</dbReference>
<accession>A0A813U2H3</accession>
<feature type="region of interest" description="Disordered" evidence="1">
    <location>
        <begin position="180"/>
        <end position="205"/>
    </location>
</feature>
<evidence type="ECO:0000256" key="1">
    <source>
        <dbReference type="SAM" id="MobiDB-lite"/>
    </source>
</evidence>
<evidence type="ECO:0000313" key="3">
    <source>
        <dbReference type="Proteomes" id="UP000663852"/>
    </source>
</evidence>
<dbReference type="Proteomes" id="UP000663852">
    <property type="component" value="Unassembled WGS sequence"/>
</dbReference>
<feature type="region of interest" description="Disordered" evidence="1">
    <location>
        <begin position="135"/>
        <end position="160"/>
    </location>
</feature>
<dbReference type="AlphaFoldDB" id="A0A813U2H3"/>
<proteinExistence type="predicted"/>
<evidence type="ECO:0000313" key="2">
    <source>
        <dbReference type="EMBL" id="CAF0817449.1"/>
    </source>
</evidence>